<comment type="caution">
    <text evidence="2">The sequence shown here is derived from an EMBL/GenBank/DDBJ whole genome shotgun (WGS) entry which is preliminary data.</text>
</comment>
<dbReference type="AlphaFoldDB" id="A0A812AKQ0"/>
<organism evidence="2 3">
    <name type="scientific">Acanthosepion pharaonis</name>
    <name type="common">Pharaoh cuttlefish</name>
    <name type="synonym">Sepia pharaonis</name>
    <dbReference type="NCBI Taxonomy" id="158019"/>
    <lineage>
        <taxon>Eukaryota</taxon>
        <taxon>Metazoa</taxon>
        <taxon>Spiralia</taxon>
        <taxon>Lophotrochozoa</taxon>
        <taxon>Mollusca</taxon>
        <taxon>Cephalopoda</taxon>
        <taxon>Coleoidea</taxon>
        <taxon>Decapodiformes</taxon>
        <taxon>Sepiida</taxon>
        <taxon>Sepiina</taxon>
        <taxon>Sepiidae</taxon>
        <taxon>Acanthosepion</taxon>
    </lineage>
</organism>
<keyword evidence="1" id="KW-0812">Transmembrane</keyword>
<reference evidence="2" key="1">
    <citation type="submission" date="2021-01" db="EMBL/GenBank/DDBJ databases">
        <authorList>
            <person name="Li R."/>
            <person name="Bekaert M."/>
        </authorList>
    </citation>
    <scope>NUCLEOTIDE SEQUENCE</scope>
    <source>
        <strain evidence="2">Farmed</strain>
    </source>
</reference>
<sequence>MCLSLYGEIFPENNNHHSFFLFGNNRIFSKYSLICLYSLTSSLFSLFPCKQRTVIASFLVIIFQHLQCFPCSLYLTFQFILTHSLNVPLSSISPPYIYSTGVPPFHKPNVNFYFLHLRILLLLLRILLHLLRISPSENSFILLRILLFLLFLFLLLLRILLLRILLLRILLLLLLRILLFF</sequence>
<feature type="transmembrane region" description="Helical" evidence="1">
    <location>
        <begin position="54"/>
        <end position="81"/>
    </location>
</feature>
<proteinExistence type="predicted"/>
<feature type="transmembrane region" description="Helical" evidence="1">
    <location>
        <begin position="110"/>
        <end position="128"/>
    </location>
</feature>
<dbReference type="EMBL" id="CAHIKZ030000001">
    <property type="protein sequence ID" value="CAE1137436.1"/>
    <property type="molecule type" value="Genomic_DNA"/>
</dbReference>
<keyword evidence="1" id="KW-1133">Transmembrane helix</keyword>
<name>A0A812AKQ0_ACAPH</name>
<accession>A0A812AKQ0</accession>
<feature type="transmembrane region" description="Helical" evidence="1">
    <location>
        <begin position="140"/>
        <end position="157"/>
    </location>
</feature>
<evidence type="ECO:0000313" key="2">
    <source>
        <dbReference type="EMBL" id="CAE1137436.1"/>
    </source>
</evidence>
<feature type="transmembrane region" description="Helical" evidence="1">
    <location>
        <begin position="28"/>
        <end position="47"/>
    </location>
</feature>
<evidence type="ECO:0000313" key="3">
    <source>
        <dbReference type="Proteomes" id="UP000597762"/>
    </source>
</evidence>
<evidence type="ECO:0000256" key="1">
    <source>
        <dbReference type="SAM" id="Phobius"/>
    </source>
</evidence>
<protein>
    <submittedName>
        <fullName evidence="2">Uncharacterized protein</fullName>
    </submittedName>
</protein>
<gene>
    <name evidence="2" type="ORF">SPHA_101</name>
</gene>
<keyword evidence="1" id="KW-0472">Membrane</keyword>
<dbReference type="Proteomes" id="UP000597762">
    <property type="component" value="Unassembled WGS sequence"/>
</dbReference>
<keyword evidence="3" id="KW-1185">Reference proteome</keyword>